<dbReference type="NCBIfam" id="TIGR00219">
    <property type="entry name" value="mreC"/>
    <property type="match status" value="1"/>
</dbReference>
<proteinExistence type="inferred from homology"/>
<dbReference type="GO" id="GO:0005886">
    <property type="term" value="C:plasma membrane"/>
    <property type="evidence" value="ECO:0007669"/>
    <property type="project" value="TreeGrafter"/>
</dbReference>
<dbReference type="Proteomes" id="UP000179113">
    <property type="component" value="Unassembled WGS sequence"/>
</dbReference>
<sequence>MKHIGVALIILLFGVLGFLNPVRSLVLALATPVQFGLHTSALSIKDFFTFISGVGSVRTDNLSMRQEIVELNSKLLELTNLKKENELLREQLKLNKISTDDYKLVLAKVMGNPKDLTSGTVILDKGTKYGIKQGDNVILHSNLVGVVSDVTYNRAYVELITSPNMSFTVYNLNSVDKSEALAVGKYGSSISVERILPKERIQVEDMIVTSGKDGIFLPDFVVGKVTGVSEDPAQPLKTASAVTLLDFSKLDRVFVVTTQE</sequence>
<keyword evidence="5" id="KW-0175">Coiled coil</keyword>
<feature type="domain" description="Rod shape-determining protein MreC beta-barrel core" evidence="6">
    <location>
        <begin position="109"/>
        <end position="256"/>
    </location>
</feature>
<feature type="coiled-coil region" evidence="5">
    <location>
        <begin position="71"/>
        <end position="98"/>
    </location>
</feature>
<evidence type="ECO:0000256" key="4">
    <source>
        <dbReference type="ARBA" id="ARBA00032089"/>
    </source>
</evidence>
<accession>A0A1F4WM03</accession>
<dbReference type="Gene3D" id="2.40.10.350">
    <property type="entry name" value="Rod shape-determining protein MreC, domain 2"/>
    <property type="match status" value="1"/>
</dbReference>
<comment type="similarity">
    <text evidence="1">Belongs to the MreC family.</text>
</comment>
<keyword evidence="3" id="KW-0133">Cell shape</keyword>
<dbReference type="PIRSF" id="PIRSF038471">
    <property type="entry name" value="MreC"/>
    <property type="match status" value="1"/>
</dbReference>
<evidence type="ECO:0000313" key="8">
    <source>
        <dbReference type="Proteomes" id="UP000179113"/>
    </source>
</evidence>
<dbReference type="InterPro" id="IPR042175">
    <property type="entry name" value="Cell/Rod_MreC_2"/>
</dbReference>
<evidence type="ECO:0000256" key="3">
    <source>
        <dbReference type="ARBA" id="ARBA00022960"/>
    </source>
</evidence>
<evidence type="ECO:0000256" key="5">
    <source>
        <dbReference type="SAM" id="Coils"/>
    </source>
</evidence>
<dbReference type="AlphaFoldDB" id="A0A1F4WM03"/>
<dbReference type="InterPro" id="IPR042177">
    <property type="entry name" value="Cell/Rod_1"/>
</dbReference>
<evidence type="ECO:0000256" key="1">
    <source>
        <dbReference type="ARBA" id="ARBA00009369"/>
    </source>
</evidence>
<name>A0A1F4WM03_UNCKA</name>
<dbReference type="PANTHER" id="PTHR34138:SF1">
    <property type="entry name" value="CELL SHAPE-DETERMINING PROTEIN MREC"/>
    <property type="match status" value="1"/>
</dbReference>
<dbReference type="GO" id="GO:0008360">
    <property type="term" value="P:regulation of cell shape"/>
    <property type="evidence" value="ECO:0007669"/>
    <property type="project" value="UniProtKB-KW"/>
</dbReference>
<comment type="caution">
    <text evidence="7">The sequence shown here is derived from an EMBL/GenBank/DDBJ whole genome shotgun (WGS) entry which is preliminary data.</text>
</comment>
<evidence type="ECO:0000313" key="7">
    <source>
        <dbReference type="EMBL" id="OGC70416.1"/>
    </source>
</evidence>
<dbReference type="InterPro" id="IPR007221">
    <property type="entry name" value="MreC"/>
</dbReference>
<evidence type="ECO:0000259" key="6">
    <source>
        <dbReference type="Pfam" id="PF04085"/>
    </source>
</evidence>
<dbReference type="EMBL" id="MEWA01000006">
    <property type="protein sequence ID" value="OGC70416.1"/>
    <property type="molecule type" value="Genomic_DNA"/>
</dbReference>
<gene>
    <name evidence="7" type="ORF">A2415_01290</name>
</gene>
<dbReference type="Gene3D" id="2.40.10.340">
    <property type="entry name" value="Rod shape-determining protein MreC, domain 1"/>
    <property type="match status" value="1"/>
</dbReference>
<dbReference type="Pfam" id="PF04085">
    <property type="entry name" value="MreC"/>
    <property type="match status" value="1"/>
</dbReference>
<reference evidence="7 8" key="1">
    <citation type="journal article" date="2016" name="Nat. Commun.">
        <title>Thousands of microbial genomes shed light on interconnected biogeochemical processes in an aquifer system.</title>
        <authorList>
            <person name="Anantharaman K."/>
            <person name="Brown C.T."/>
            <person name="Hug L.A."/>
            <person name="Sharon I."/>
            <person name="Castelle C.J."/>
            <person name="Probst A.J."/>
            <person name="Thomas B.C."/>
            <person name="Singh A."/>
            <person name="Wilkins M.J."/>
            <person name="Karaoz U."/>
            <person name="Brodie E.L."/>
            <person name="Williams K.H."/>
            <person name="Hubbard S.S."/>
            <person name="Banfield J.F."/>
        </authorList>
    </citation>
    <scope>NUCLEOTIDE SEQUENCE [LARGE SCALE GENOMIC DNA]</scope>
</reference>
<dbReference type="InterPro" id="IPR055342">
    <property type="entry name" value="MreC_beta-barrel_core"/>
</dbReference>
<evidence type="ECO:0000256" key="2">
    <source>
        <dbReference type="ARBA" id="ARBA00013855"/>
    </source>
</evidence>
<organism evidence="7 8">
    <name type="scientific">candidate division WWE3 bacterium RIFOXYC1_FULL_39_7</name>
    <dbReference type="NCBI Taxonomy" id="1802643"/>
    <lineage>
        <taxon>Bacteria</taxon>
        <taxon>Katanobacteria</taxon>
    </lineage>
</organism>
<dbReference type="PANTHER" id="PTHR34138">
    <property type="entry name" value="CELL SHAPE-DETERMINING PROTEIN MREC"/>
    <property type="match status" value="1"/>
</dbReference>
<protein>
    <recommendedName>
        <fullName evidence="2">Cell shape-determining protein MreC</fullName>
    </recommendedName>
    <alternativeName>
        <fullName evidence="4">Cell shape protein MreC</fullName>
    </alternativeName>
</protein>